<feature type="non-terminal residue" evidence="2">
    <location>
        <position position="1"/>
    </location>
</feature>
<evidence type="ECO:0000256" key="1">
    <source>
        <dbReference type="SAM" id="Coils"/>
    </source>
</evidence>
<dbReference type="PANTHER" id="PTHR16058">
    <property type="entry name" value="DOUBLE ZINC RIBBON AND ANKYRIN REPEAT-CONTAINING PROTEIN 1"/>
    <property type="match status" value="1"/>
</dbReference>
<keyword evidence="1" id="KW-0175">Coiled coil</keyword>
<accession>A0A820WJK9</accession>
<dbReference type="Proteomes" id="UP000663873">
    <property type="component" value="Unassembled WGS sequence"/>
</dbReference>
<reference evidence="2" key="1">
    <citation type="submission" date="2021-02" db="EMBL/GenBank/DDBJ databases">
        <authorList>
            <person name="Nowell W R."/>
        </authorList>
    </citation>
    <scope>NUCLEOTIDE SEQUENCE</scope>
</reference>
<proteinExistence type="predicted"/>
<dbReference type="AlphaFoldDB" id="A0A820WJK9"/>
<evidence type="ECO:0000313" key="2">
    <source>
        <dbReference type="EMBL" id="CAF4519037.1"/>
    </source>
</evidence>
<dbReference type="InterPro" id="IPR052481">
    <property type="entry name" value="DZAN1"/>
</dbReference>
<evidence type="ECO:0000313" key="3">
    <source>
        <dbReference type="Proteomes" id="UP000663873"/>
    </source>
</evidence>
<evidence type="ECO:0008006" key="4">
    <source>
        <dbReference type="Google" id="ProtNLM"/>
    </source>
</evidence>
<comment type="caution">
    <text evidence="2">The sequence shown here is derived from an EMBL/GenBank/DDBJ whole genome shotgun (WGS) entry which is preliminary data.</text>
</comment>
<sequence>MTAGSISAPSIIPLRSVQYGQTQKFTINTNTLIEISSETKEVDIYYSLDGSKPDPFTTLTTRRSTIQYRKPFHISKQIASAGKVTIKAIAVSKDGIRESVVVTKTFDVQSVDSEQSPADEHENKFVYEIQQEKKELIKKTQDENQQMQQKLSESMRRSANESIVQEKPPRYIYPDPQAQAGRLQKQIDFLRCAHCFAARTGDLNARFCSECGLPWQNLTQTQSRLNQSDSHSLGTCANCKSTVPFNSDICVVCETPLSPEYQHRVNVQNQ</sequence>
<organism evidence="2 3">
    <name type="scientific">Rotaria socialis</name>
    <dbReference type="NCBI Taxonomy" id="392032"/>
    <lineage>
        <taxon>Eukaryota</taxon>
        <taxon>Metazoa</taxon>
        <taxon>Spiralia</taxon>
        <taxon>Gnathifera</taxon>
        <taxon>Rotifera</taxon>
        <taxon>Eurotatoria</taxon>
        <taxon>Bdelloidea</taxon>
        <taxon>Philodinida</taxon>
        <taxon>Philodinidae</taxon>
        <taxon>Rotaria</taxon>
    </lineage>
</organism>
<dbReference type="InterPro" id="IPR026876">
    <property type="entry name" value="Fn3_assoc_repeat"/>
</dbReference>
<dbReference type="EMBL" id="CAJOBP010007652">
    <property type="protein sequence ID" value="CAF4519037.1"/>
    <property type="molecule type" value="Genomic_DNA"/>
</dbReference>
<gene>
    <name evidence="2" type="ORF">UJA718_LOCUS27494</name>
</gene>
<name>A0A820WJK9_9BILA</name>
<keyword evidence="3" id="KW-1185">Reference proteome</keyword>
<protein>
    <recommendedName>
        <fullName evidence="4">DZANK-type domain-containing protein</fullName>
    </recommendedName>
</protein>
<dbReference type="Pfam" id="PF13287">
    <property type="entry name" value="Fn3_assoc"/>
    <property type="match status" value="1"/>
</dbReference>
<feature type="coiled-coil region" evidence="1">
    <location>
        <begin position="130"/>
        <end position="157"/>
    </location>
</feature>
<dbReference type="PANTHER" id="PTHR16058:SF4">
    <property type="entry name" value="DOUBLE ZINC RIBBON AND ANKYRIN REPEAT-CONTAINING PROTEIN 1"/>
    <property type="match status" value="1"/>
</dbReference>